<dbReference type="Pfam" id="PF04977">
    <property type="entry name" value="DivIC"/>
    <property type="match status" value="1"/>
</dbReference>
<name>A0ABT1XTM3_9SPHN</name>
<dbReference type="RefSeq" id="WP_257595557.1">
    <property type="nucleotide sequence ID" value="NZ_JANKHH010000004.1"/>
</dbReference>
<accession>A0ABT1XTM3</accession>
<dbReference type="EMBL" id="JANKHH010000004">
    <property type="protein sequence ID" value="MCR2833777.1"/>
    <property type="molecule type" value="Genomic_DNA"/>
</dbReference>
<evidence type="ECO:0000313" key="1">
    <source>
        <dbReference type="EMBL" id="MCR2833777.1"/>
    </source>
</evidence>
<gene>
    <name evidence="1" type="ORF">NSO95_07445</name>
</gene>
<proteinExistence type="predicted"/>
<comment type="caution">
    <text evidence="1">The sequence shown here is derived from an EMBL/GenBank/DDBJ whole genome shotgun (WGS) entry which is preliminary data.</text>
</comment>
<dbReference type="InterPro" id="IPR007060">
    <property type="entry name" value="FtsL/DivIC"/>
</dbReference>
<keyword evidence="2" id="KW-1185">Reference proteome</keyword>
<organism evidence="1 2">
    <name type="scientific">Parerythrobacter lacustris</name>
    <dbReference type="NCBI Taxonomy" id="2969984"/>
    <lineage>
        <taxon>Bacteria</taxon>
        <taxon>Pseudomonadati</taxon>
        <taxon>Pseudomonadota</taxon>
        <taxon>Alphaproteobacteria</taxon>
        <taxon>Sphingomonadales</taxon>
        <taxon>Erythrobacteraceae</taxon>
        <taxon>Parerythrobacter</taxon>
    </lineage>
</organism>
<evidence type="ECO:0000313" key="2">
    <source>
        <dbReference type="Proteomes" id="UP001206067"/>
    </source>
</evidence>
<reference evidence="1 2" key="1">
    <citation type="submission" date="2022-08" db="EMBL/GenBank/DDBJ databases">
        <title>Polyphasic taxonomy analysis of Qipengyuania sp.RS5-5.</title>
        <authorList>
            <person name="Xamxidin M."/>
            <person name="Wu M."/>
        </authorList>
    </citation>
    <scope>NUCLEOTIDE SEQUENCE [LARGE SCALE GENOMIC DNA]</scope>
    <source>
        <strain evidence="1 2">RS5-5</strain>
    </source>
</reference>
<dbReference type="Proteomes" id="UP001206067">
    <property type="component" value="Unassembled WGS sequence"/>
</dbReference>
<protein>
    <submittedName>
        <fullName evidence="1">Septum formation initiator family protein</fullName>
    </submittedName>
</protein>
<sequence>MTREGHRIRLRKEQLVQGAALCLLLFLAGLAIAGPSGLLAWSENSRLLDQRNAQVVALIVERDRLQNLVDLLNPANADPDLVGELLRQNQNMVHPDEVVLTLPESE</sequence>